<protein>
    <submittedName>
        <fullName evidence="1">Uncharacterized protein</fullName>
    </submittedName>
</protein>
<comment type="caution">
    <text evidence="1">The sequence shown here is derived from an EMBL/GenBank/DDBJ whole genome shotgun (WGS) entry which is preliminary data.</text>
</comment>
<accession>A0A7J7P1K0</accession>
<dbReference type="Proteomes" id="UP000541444">
    <property type="component" value="Unassembled WGS sequence"/>
</dbReference>
<sequence>FKIYHYGRLLICSIRPVTETYNIAIQIFTLFEDCLLSQSIRSGRDALCSYSIFKIYHYGRLLLQHSYSNIHSLRGSLIELINSIWQRCIIQLFNI</sequence>
<organism evidence="1 2">
    <name type="scientific">Kingdonia uniflora</name>
    <dbReference type="NCBI Taxonomy" id="39325"/>
    <lineage>
        <taxon>Eukaryota</taxon>
        <taxon>Viridiplantae</taxon>
        <taxon>Streptophyta</taxon>
        <taxon>Embryophyta</taxon>
        <taxon>Tracheophyta</taxon>
        <taxon>Spermatophyta</taxon>
        <taxon>Magnoliopsida</taxon>
        <taxon>Ranunculales</taxon>
        <taxon>Circaeasteraceae</taxon>
        <taxon>Kingdonia</taxon>
    </lineage>
</organism>
<evidence type="ECO:0000313" key="1">
    <source>
        <dbReference type="EMBL" id="KAF6173112.1"/>
    </source>
</evidence>
<dbReference type="AlphaFoldDB" id="A0A7J7P1K0"/>
<reference evidence="1 2" key="1">
    <citation type="journal article" date="2020" name="IScience">
        <title>Genome Sequencing of the Endangered Kingdonia uniflora (Circaeasteraceae, Ranunculales) Reveals Potential Mechanisms of Evolutionary Specialization.</title>
        <authorList>
            <person name="Sun Y."/>
            <person name="Deng T."/>
            <person name="Zhang A."/>
            <person name="Moore M.J."/>
            <person name="Landis J.B."/>
            <person name="Lin N."/>
            <person name="Zhang H."/>
            <person name="Zhang X."/>
            <person name="Huang J."/>
            <person name="Zhang X."/>
            <person name="Sun H."/>
            <person name="Wang H."/>
        </authorList>
    </citation>
    <scope>NUCLEOTIDE SEQUENCE [LARGE SCALE GENOMIC DNA]</scope>
    <source>
        <strain evidence="1">TB1705</strain>
        <tissue evidence="1">Leaf</tissue>
    </source>
</reference>
<evidence type="ECO:0000313" key="2">
    <source>
        <dbReference type="Proteomes" id="UP000541444"/>
    </source>
</evidence>
<name>A0A7J7P1K0_9MAGN</name>
<proteinExistence type="predicted"/>
<dbReference type="EMBL" id="JACGCM010000362">
    <property type="protein sequence ID" value="KAF6173112.1"/>
    <property type="molecule type" value="Genomic_DNA"/>
</dbReference>
<feature type="non-terminal residue" evidence="1">
    <location>
        <position position="95"/>
    </location>
</feature>
<keyword evidence="2" id="KW-1185">Reference proteome</keyword>
<gene>
    <name evidence="1" type="ORF">GIB67_004215</name>
</gene>